<geneLocation type="plasmid" evidence="1 2">
    <name>pPP3</name>
</geneLocation>
<keyword evidence="1" id="KW-0614">Plasmid</keyword>
<proteinExistence type="predicted"/>
<sequence>MKKLWLIGSFGLLLFISVGTLYFDNLSNDSRPKQQTAISIQERSDLSQYLHDFKIDEQGFVVDADSEGAYFSLDEKDAVVTVIVDYYLNQGFELQSKKGTQDGNTYLVPLQSPLKGQRGILVKRYLGSYKVRIQ</sequence>
<dbReference type="EMBL" id="AP025295">
    <property type="protein sequence ID" value="BDD01797.1"/>
    <property type="molecule type" value="Genomic_DNA"/>
</dbReference>
<organism evidence="1 2">
    <name type="scientific">Persicobacter psychrovividus</name>
    <dbReference type="NCBI Taxonomy" id="387638"/>
    <lineage>
        <taxon>Bacteria</taxon>
        <taxon>Pseudomonadati</taxon>
        <taxon>Bacteroidota</taxon>
        <taxon>Cytophagia</taxon>
        <taxon>Cytophagales</taxon>
        <taxon>Persicobacteraceae</taxon>
        <taxon>Persicobacter</taxon>
    </lineage>
</organism>
<accession>A0ABN6LK20</accession>
<keyword evidence="2" id="KW-1185">Reference proteome</keyword>
<gene>
    <name evidence="1" type="ORF">PEPS_40770</name>
</gene>
<evidence type="ECO:0000313" key="1">
    <source>
        <dbReference type="EMBL" id="BDD01797.1"/>
    </source>
</evidence>
<dbReference type="RefSeq" id="WP_332920183.1">
    <property type="nucleotide sequence ID" value="NZ_AP025295.1"/>
</dbReference>
<name>A0ABN6LK20_9BACT</name>
<protein>
    <submittedName>
        <fullName evidence="1">Uncharacterized protein</fullName>
    </submittedName>
</protein>
<evidence type="ECO:0000313" key="2">
    <source>
        <dbReference type="Proteomes" id="UP001354989"/>
    </source>
</evidence>
<dbReference type="Proteomes" id="UP001354989">
    <property type="component" value="Plasmid pPP3"/>
</dbReference>
<reference evidence="1 2" key="1">
    <citation type="submission" date="2021-12" db="EMBL/GenBank/DDBJ databases">
        <title>Genome sequencing of bacteria with rrn-lacking chromosome and rrn-plasmid.</title>
        <authorList>
            <person name="Anda M."/>
            <person name="Iwasaki W."/>
        </authorList>
    </citation>
    <scope>NUCLEOTIDE SEQUENCE [LARGE SCALE GENOMIC DNA]</scope>
    <source>
        <strain evidence="1 2">NBRC 101262</strain>
        <plasmid evidence="1 2">pPP3</plasmid>
    </source>
</reference>